<feature type="active site" description="Nucleophile" evidence="9">
    <location>
        <position position="465"/>
    </location>
</feature>
<evidence type="ECO:0000256" key="4">
    <source>
        <dbReference type="ARBA" id="ARBA00022679"/>
    </source>
</evidence>
<keyword evidence="11" id="KW-0317">Glutathione biosynthesis</keyword>
<name>A0A239C2R1_9ACTN</name>
<evidence type="ECO:0000256" key="3">
    <source>
        <dbReference type="ARBA" id="ARBA00009381"/>
    </source>
</evidence>
<dbReference type="UniPathway" id="UPA00204"/>
<dbReference type="AlphaFoldDB" id="A0A239C2R1"/>
<comment type="similarity">
    <text evidence="3 11">Belongs to the gamma-glutamyltransferase family.</text>
</comment>
<evidence type="ECO:0000313" key="14">
    <source>
        <dbReference type="EMBL" id="SNS14557.1"/>
    </source>
</evidence>
<dbReference type="Pfam" id="PF01019">
    <property type="entry name" value="G_glu_transpept"/>
    <property type="match status" value="1"/>
</dbReference>
<dbReference type="SUPFAM" id="SSF56235">
    <property type="entry name" value="N-terminal nucleophile aminohydrolases (Ntn hydrolases)"/>
    <property type="match status" value="1"/>
</dbReference>
<dbReference type="GO" id="GO:0103068">
    <property type="term" value="F:leukotriene C4 gamma-glutamyl transferase activity"/>
    <property type="evidence" value="ECO:0007669"/>
    <property type="project" value="UniProtKB-EC"/>
</dbReference>
<feature type="transmembrane region" description="Helical" evidence="13">
    <location>
        <begin position="48"/>
        <end position="68"/>
    </location>
</feature>
<dbReference type="GO" id="GO:0006750">
    <property type="term" value="P:glutathione biosynthetic process"/>
    <property type="evidence" value="ECO:0007669"/>
    <property type="project" value="UniProtKB-KW"/>
</dbReference>
<dbReference type="InterPro" id="IPR029055">
    <property type="entry name" value="Ntn_hydrolases_N"/>
</dbReference>
<accession>A0A239C2R1</accession>
<keyword evidence="5 11" id="KW-0378">Hydrolase</keyword>
<evidence type="ECO:0000256" key="7">
    <source>
        <dbReference type="ARBA" id="ARBA00023315"/>
    </source>
</evidence>
<dbReference type="Proteomes" id="UP000198318">
    <property type="component" value="Unassembled WGS sequence"/>
</dbReference>
<evidence type="ECO:0000256" key="12">
    <source>
        <dbReference type="SAM" id="MobiDB-lite"/>
    </source>
</evidence>
<dbReference type="InterPro" id="IPR000101">
    <property type="entry name" value="GGT_peptidase"/>
</dbReference>
<feature type="region of interest" description="Disordered" evidence="12">
    <location>
        <begin position="70"/>
        <end position="94"/>
    </location>
</feature>
<comment type="catalytic activity">
    <reaction evidence="8 11">
        <text>an N-terminal (5-L-glutamyl)-[peptide] + an alpha-amino acid = 5-L-glutamyl amino acid + an N-terminal L-alpha-aminoacyl-[peptide]</text>
        <dbReference type="Rhea" id="RHEA:23904"/>
        <dbReference type="Rhea" id="RHEA-COMP:9780"/>
        <dbReference type="Rhea" id="RHEA-COMP:9795"/>
        <dbReference type="ChEBI" id="CHEBI:77644"/>
        <dbReference type="ChEBI" id="CHEBI:78597"/>
        <dbReference type="ChEBI" id="CHEBI:78599"/>
        <dbReference type="ChEBI" id="CHEBI:78608"/>
        <dbReference type="EC" id="2.3.2.2"/>
    </reaction>
</comment>
<dbReference type="InterPro" id="IPR051792">
    <property type="entry name" value="GGT_bact"/>
</dbReference>
<dbReference type="InterPro" id="IPR043138">
    <property type="entry name" value="GGT_lsub"/>
</dbReference>
<feature type="compositionally biased region" description="Pro residues" evidence="12">
    <location>
        <begin position="12"/>
        <end position="31"/>
    </location>
</feature>
<keyword evidence="4 11" id="KW-0808">Transferase</keyword>
<dbReference type="EC" id="3.4.19.13" evidence="11"/>
<feature type="region of interest" description="Disordered" evidence="12">
    <location>
        <begin position="506"/>
        <end position="533"/>
    </location>
</feature>
<evidence type="ECO:0000256" key="5">
    <source>
        <dbReference type="ARBA" id="ARBA00022801"/>
    </source>
</evidence>
<dbReference type="Gene3D" id="3.60.20.40">
    <property type="match status" value="1"/>
</dbReference>
<comment type="catalytic activity">
    <reaction evidence="1 11">
        <text>an S-substituted glutathione + H2O = an S-substituted L-cysteinylglycine + L-glutamate</text>
        <dbReference type="Rhea" id="RHEA:59468"/>
        <dbReference type="ChEBI" id="CHEBI:15377"/>
        <dbReference type="ChEBI" id="CHEBI:29985"/>
        <dbReference type="ChEBI" id="CHEBI:90779"/>
        <dbReference type="ChEBI" id="CHEBI:143103"/>
        <dbReference type="EC" id="3.4.19.13"/>
    </reaction>
</comment>
<keyword evidence="15" id="KW-1185">Reference proteome</keyword>
<keyword evidence="6 11" id="KW-0865">Zymogen</keyword>
<comment type="PTM">
    <text evidence="11">Cleaved by autocatalysis into a large and a small subunit.</text>
</comment>
<evidence type="ECO:0000256" key="1">
    <source>
        <dbReference type="ARBA" id="ARBA00001049"/>
    </source>
</evidence>
<dbReference type="PANTHER" id="PTHR43199">
    <property type="entry name" value="GLUTATHIONE HYDROLASE"/>
    <property type="match status" value="1"/>
</dbReference>
<feature type="compositionally biased region" description="Pro residues" evidence="12">
    <location>
        <begin position="73"/>
        <end position="88"/>
    </location>
</feature>
<feature type="binding site" evidence="10">
    <location>
        <position position="554"/>
    </location>
    <ligand>
        <name>L-glutamate</name>
        <dbReference type="ChEBI" id="CHEBI:29985"/>
    </ligand>
</feature>
<evidence type="ECO:0000256" key="13">
    <source>
        <dbReference type="SAM" id="Phobius"/>
    </source>
</evidence>
<feature type="binding site" evidence="10">
    <location>
        <begin position="532"/>
        <end position="533"/>
    </location>
    <ligand>
        <name>L-glutamate</name>
        <dbReference type="ChEBI" id="CHEBI:29985"/>
    </ligand>
</feature>
<feature type="binding site" evidence="10">
    <location>
        <position position="507"/>
    </location>
    <ligand>
        <name>L-glutamate</name>
        <dbReference type="ChEBI" id="CHEBI:29985"/>
    </ligand>
</feature>
<dbReference type="NCBIfam" id="TIGR00066">
    <property type="entry name" value="g_glut_trans"/>
    <property type="match status" value="1"/>
</dbReference>
<dbReference type="GO" id="GO:0006751">
    <property type="term" value="P:glutathione catabolic process"/>
    <property type="evidence" value="ECO:0007669"/>
    <property type="project" value="UniProtKB-UniRule"/>
</dbReference>
<dbReference type="RefSeq" id="WP_425427461.1">
    <property type="nucleotide sequence ID" value="NZ_FZOR01000001.1"/>
</dbReference>
<feature type="compositionally biased region" description="Low complexity" evidence="12">
    <location>
        <begin position="1"/>
        <end position="11"/>
    </location>
</feature>
<keyword evidence="13" id="KW-0472">Membrane</keyword>
<dbReference type="EC" id="2.3.2.2" evidence="11"/>
<keyword evidence="13" id="KW-1133">Transmembrane helix</keyword>
<evidence type="ECO:0000256" key="9">
    <source>
        <dbReference type="PIRSR" id="PIRSR600101-1"/>
    </source>
</evidence>
<protein>
    <recommendedName>
        <fullName evidence="11">Glutathione hydrolase proenzyme</fullName>
        <ecNumber evidence="11">2.3.2.2</ecNumber>
        <ecNumber evidence="11">3.4.19.13</ecNumber>
    </recommendedName>
    <component>
        <recommendedName>
            <fullName evidence="11">Glutathione hydrolase large chain</fullName>
        </recommendedName>
    </component>
    <component>
        <recommendedName>
            <fullName evidence="11">Glutathione hydrolase small chain</fullName>
        </recommendedName>
    </component>
</protein>
<dbReference type="InterPro" id="IPR043137">
    <property type="entry name" value="GGT_ssub_C"/>
</dbReference>
<sequence>MFRSPSSSKPSDPAPPADPALPADPAPGPKPDPVRPGRRGRVRRRAPITAALTAVLTAAAALTVPASAAAAPVPAPGPHAGPPRPPVKQPVATGYGGAVSTVDLDASKAALDVLKHGGNAMDAAVAAGAALGVTEPYVSAIGGGGYMTYYDARTRSVHAIDGREFAPKRMREDSFVDPATGEPLPFDQAVTSGLGVGVPGTLAQWDLALRRFGSRDLGTLLRPAIKLADRGFVVDQEFHDQTAVNEARFRDIVPTRKLFLPGGKVPEVGSVFRNPDLADTYRRLAERGTGWFYGGGLGKEIARTVARPPVDPASSRTVRPGLMEPGDLAAYRAVPRRPTRVSYRGTDVYGMPPSSSGGSTVGEALNILANFRLDARDPVTALHYYLEASKLAYADRGRYVGDADKVDVPLGELLSTGFARERACLIDPGRAAPAPVAPGSPDGSYAPCVPPGTQTRALAFEGPQTTHLVTADKWGNVASYTLSIEQFGGSGITVPGRGFLLNNELTDFSFQPPAPGQAPDPNLPGPRKRPRSSMAPTLVLEDGRPKLALGTPGGSTIITTVLQTLVNRIDLGMDLPTALAAPRATQRNTPLVYAEPAFIERYGRDLAARGHRLEVFPGPPAGVIGAVTGLEFLRPGLVQAVAEPVRRGGGSALVVRPAR</sequence>
<evidence type="ECO:0000256" key="6">
    <source>
        <dbReference type="ARBA" id="ARBA00023145"/>
    </source>
</evidence>
<dbReference type="EMBL" id="FZOR01000001">
    <property type="protein sequence ID" value="SNS14557.1"/>
    <property type="molecule type" value="Genomic_DNA"/>
</dbReference>
<feature type="compositionally biased region" description="Basic residues" evidence="12">
    <location>
        <begin position="36"/>
        <end position="46"/>
    </location>
</feature>
<organism evidence="14 15">
    <name type="scientific">Actinomadura meyerae</name>
    <dbReference type="NCBI Taxonomy" id="240840"/>
    <lineage>
        <taxon>Bacteria</taxon>
        <taxon>Bacillati</taxon>
        <taxon>Actinomycetota</taxon>
        <taxon>Actinomycetes</taxon>
        <taxon>Streptosporangiales</taxon>
        <taxon>Thermomonosporaceae</taxon>
        <taxon>Actinomadura</taxon>
    </lineage>
</organism>
<comment type="catalytic activity">
    <reaction evidence="2 11">
        <text>glutathione + H2O = L-cysteinylglycine + L-glutamate</text>
        <dbReference type="Rhea" id="RHEA:28807"/>
        <dbReference type="ChEBI" id="CHEBI:15377"/>
        <dbReference type="ChEBI" id="CHEBI:29985"/>
        <dbReference type="ChEBI" id="CHEBI:57925"/>
        <dbReference type="ChEBI" id="CHEBI:61694"/>
        <dbReference type="EC" id="3.4.19.13"/>
    </reaction>
</comment>
<gene>
    <name evidence="14" type="ORF">SAMN05443665_1001198</name>
</gene>
<feature type="region of interest" description="Disordered" evidence="12">
    <location>
        <begin position="1"/>
        <end position="46"/>
    </location>
</feature>
<evidence type="ECO:0000256" key="8">
    <source>
        <dbReference type="ARBA" id="ARBA00047417"/>
    </source>
</evidence>
<evidence type="ECO:0000256" key="2">
    <source>
        <dbReference type="ARBA" id="ARBA00001089"/>
    </source>
</evidence>
<comment type="subunit">
    <text evidence="11">This enzyme consists of two polypeptide chains, which are synthesized in precursor form from a single polypeptide.</text>
</comment>
<proteinExistence type="inferred from homology"/>
<dbReference type="PANTHER" id="PTHR43199:SF1">
    <property type="entry name" value="GLUTATHIONE HYDROLASE PROENZYME"/>
    <property type="match status" value="1"/>
</dbReference>
<reference evidence="14 15" key="1">
    <citation type="submission" date="2017-06" db="EMBL/GenBank/DDBJ databases">
        <authorList>
            <person name="Kim H.J."/>
            <person name="Triplett B.A."/>
        </authorList>
    </citation>
    <scope>NUCLEOTIDE SEQUENCE [LARGE SCALE GENOMIC DNA]</scope>
    <source>
        <strain evidence="14 15">DSM 44715</strain>
    </source>
</reference>
<dbReference type="PRINTS" id="PR01210">
    <property type="entry name" value="GGTRANSPTASE"/>
</dbReference>
<feature type="binding site" evidence="10">
    <location>
        <position position="163"/>
    </location>
    <ligand>
        <name>L-glutamate</name>
        <dbReference type="ChEBI" id="CHEBI:29985"/>
    </ligand>
</feature>
<evidence type="ECO:0000313" key="15">
    <source>
        <dbReference type="Proteomes" id="UP000198318"/>
    </source>
</evidence>
<keyword evidence="13" id="KW-0812">Transmembrane</keyword>
<comment type="pathway">
    <text evidence="11">Sulfur metabolism; glutathione metabolism.</text>
</comment>
<feature type="compositionally biased region" description="Pro residues" evidence="12">
    <location>
        <begin position="512"/>
        <end position="524"/>
    </location>
</feature>
<dbReference type="GO" id="GO:0036374">
    <property type="term" value="F:glutathione hydrolase activity"/>
    <property type="evidence" value="ECO:0007669"/>
    <property type="project" value="UniProtKB-UniRule"/>
</dbReference>
<evidence type="ECO:0000256" key="11">
    <source>
        <dbReference type="RuleBase" id="RU368036"/>
    </source>
</evidence>
<evidence type="ECO:0000256" key="10">
    <source>
        <dbReference type="PIRSR" id="PIRSR600101-2"/>
    </source>
</evidence>
<dbReference type="Gene3D" id="1.10.246.130">
    <property type="match status" value="1"/>
</dbReference>
<keyword evidence="7 11" id="KW-0012">Acyltransferase</keyword>